<sequence length="70" mass="7779">MDTFARRLLSIRRPRPLTTKTLTEKTWFSFAAQTWQSTCSAITSFNYELNIAAGGGPLSGSPTRSLEPLE</sequence>
<reference evidence="2" key="1">
    <citation type="submission" date="2021-01" db="EMBL/GenBank/DDBJ databases">
        <title>Caligus Genome Assembly.</title>
        <authorList>
            <person name="Gallardo-Escarate C."/>
        </authorList>
    </citation>
    <scope>NUCLEOTIDE SEQUENCE [LARGE SCALE GENOMIC DNA]</scope>
</reference>
<dbReference type="Proteomes" id="UP000595437">
    <property type="component" value="Chromosome 1"/>
</dbReference>
<accession>A0A7T8KJD9</accession>
<name>A0A7T8KJD9_CALRO</name>
<organism evidence="1 2">
    <name type="scientific">Caligus rogercresseyi</name>
    <name type="common">Sea louse</name>
    <dbReference type="NCBI Taxonomy" id="217165"/>
    <lineage>
        <taxon>Eukaryota</taxon>
        <taxon>Metazoa</taxon>
        <taxon>Ecdysozoa</taxon>
        <taxon>Arthropoda</taxon>
        <taxon>Crustacea</taxon>
        <taxon>Multicrustacea</taxon>
        <taxon>Hexanauplia</taxon>
        <taxon>Copepoda</taxon>
        <taxon>Siphonostomatoida</taxon>
        <taxon>Caligidae</taxon>
        <taxon>Caligus</taxon>
    </lineage>
</organism>
<proteinExistence type="predicted"/>
<protein>
    <submittedName>
        <fullName evidence="1">Protein SMG9like</fullName>
    </submittedName>
</protein>
<evidence type="ECO:0000313" key="1">
    <source>
        <dbReference type="EMBL" id="QQP56997.1"/>
    </source>
</evidence>
<dbReference type="AlphaFoldDB" id="A0A7T8KJD9"/>
<gene>
    <name evidence="1" type="ORF">FKW44_001845</name>
</gene>
<evidence type="ECO:0000313" key="2">
    <source>
        <dbReference type="Proteomes" id="UP000595437"/>
    </source>
</evidence>
<dbReference type="EMBL" id="CP045890">
    <property type="protein sequence ID" value="QQP56997.1"/>
    <property type="molecule type" value="Genomic_DNA"/>
</dbReference>
<keyword evidence="2" id="KW-1185">Reference proteome</keyword>